<dbReference type="AlphaFoldDB" id="A0A9P6R8V7"/>
<organism evidence="1 2">
    <name type="scientific">Linnemannia gamsii</name>
    <dbReference type="NCBI Taxonomy" id="64522"/>
    <lineage>
        <taxon>Eukaryota</taxon>
        <taxon>Fungi</taxon>
        <taxon>Fungi incertae sedis</taxon>
        <taxon>Mucoromycota</taxon>
        <taxon>Mortierellomycotina</taxon>
        <taxon>Mortierellomycetes</taxon>
        <taxon>Mortierellales</taxon>
        <taxon>Mortierellaceae</taxon>
        <taxon>Linnemannia</taxon>
    </lineage>
</organism>
<feature type="non-terminal residue" evidence="1">
    <location>
        <position position="1"/>
    </location>
</feature>
<accession>A0A9P6R8V7</accession>
<name>A0A9P6R8V7_9FUNG</name>
<dbReference type="EMBL" id="JAAAIN010000606">
    <property type="protein sequence ID" value="KAG0312545.1"/>
    <property type="molecule type" value="Genomic_DNA"/>
</dbReference>
<proteinExistence type="predicted"/>
<sequence length="130" mass="14134">EVAIQEHQYQTHQFQQQLQLQQTQLLQQQTEIVNLRASLEIEQKQSALWQQRHQEEQRLNHASSFGRRVSLDHNGDINGSFTLDSSATSSSAIGVPTGIPGAGLGLMNMGLGLNMGMAMGGVGADSNMSS</sequence>
<evidence type="ECO:0000313" key="2">
    <source>
        <dbReference type="Proteomes" id="UP000823405"/>
    </source>
</evidence>
<keyword evidence="2" id="KW-1185">Reference proteome</keyword>
<comment type="caution">
    <text evidence="1">The sequence shown here is derived from an EMBL/GenBank/DDBJ whole genome shotgun (WGS) entry which is preliminary data.</text>
</comment>
<protein>
    <submittedName>
        <fullName evidence="1">Uncharacterized protein</fullName>
    </submittedName>
</protein>
<evidence type="ECO:0000313" key="1">
    <source>
        <dbReference type="EMBL" id="KAG0312545.1"/>
    </source>
</evidence>
<reference evidence="1" key="1">
    <citation type="journal article" date="2020" name="Fungal Divers.">
        <title>Resolving the Mortierellaceae phylogeny through synthesis of multi-gene phylogenetics and phylogenomics.</title>
        <authorList>
            <person name="Vandepol N."/>
            <person name="Liber J."/>
            <person name="Desiro A."/>
            <person name="Na H."/>
            <person name="Kennedy M."/>
            <person name="Barry K."/>
            <person name="Grigoriev I.V."/>
            <person name="Miller A.N."/>
            <person name="O'Donnell K."/>
            <person name="Stajich J.E."/>
            <person name="Bonito G."/>
        </authorList>
    </citation>
    <scope>NUCLEOTIDE SEQUENCE</scope>
    <source>
        <strain evidence="1">NVP60</strain>
    </source>
</reference>
<dbReference type="Proteomes" id="UP000823405">
    <property type="component" value="Unassembled WGS sequence"/>
</dbReference>
<gene>
    <name evidence="1" type="ORF">BGZ97_011104</name>
</gene>